<organism evidence="1 2">
    <name type="scientific">Portunus trituberculatus</name>
    <name type="common">Swimming crab</name>
    <name type="synonym">Neptunus trituberculatus</name>
    <dbReference type="NCBI Taxonomy" id="210409"/>
    <lineage>
        <taxon>Eukaryota</taxon>
        <taxon>Metazoa</taxon>
        <taxon>Ecdysozoa</taxon>
        <taxon>Arthropoda</taxon>
        <taxon>Crustacea</taxon>
        <taxon>Multicrustacea</taxon>
        <taxon>Malacostraca</taxon>
        <taxon>Eumalacostraca</taxon>
        <taxon>Eucarida</taxon>
        <taxon>Decapoda</taxon>
        <taxon>Pleocyemata</taxon>
        <taxon>Brachyura</taxon>
        <taxon>Eubrachyura</taxon>
        <taxon>Portunoidea</taxon>
        <taxon>Portunidae</taxon>
        <taxon>Portuninae</taxon>
        <taxon>Portunus</taxon>
    </lineage>
</organism>
<evidence type="ECO:0000313" key="2">
    <source>
        <dbReference type="Proteomes" id="UP000324222"/>
    </source>
</evidence>
<comment type="caution">
    <text evidence="1">The sequence shown here is derived from an EMBL/GenBank/DDBJ whole genome shotgun (WGS) entry which is preliminary data.</text>
</comment>
<proteinExistence type="predicted"/>
<name>A0A5B7GX89_PORTR</name>
<dbReference type="Proteomes" id="UP000324222">
    <property type="component" value="Unassembled WGS sequence"/>
</dbReference>
<dbReference type="EMBL" id="VSRR010022313">
    <property type="protein sequence ID" value="MPC64610.1"/>
    <property type="molecule type" value="Genomic_DNA"/>
</dbReference>
<reference evidence="1 2" key="1">
    <citation type="submission" date="2019-05" db="EMBL/GenBank/DDBJ databases">
        <title>Another draft genome of Portunus trituberculatus and its Hox gene families provides insights of decapod evolution.</title>
        <authorList>
            <person name="Jeong J.-H."/>
            <person name="Song I."/>
            <person name="Kim S."/>
            <person name="Choi T."/>
            <person name="Kim D."/>
            <person name="Ryu S."/>
            <person name="Kim W."/>
        </authorList>
    </citation>
    <scope>NUCLEOTIDE SEQUENCE [LARGE SCALE GENOMIC DNA]</scope>
    <source>
        <tissue evidence="1">Muscle</tissue>
    </source>
</reference>
<sequence>MMLDSIRALVFPLSERVSQFLSMTQFSRGQSPYGVSMEVTPGSSGFPGEAGSRRPGTLSVPSVVPKETLEGSVGPSLVPGSSFTAVSGRPLLVDGSRFVLGWRNAVTDVLRRKCVGSEWTLHLVVCRQVFQVWAVPQVVLFAMDLNHCLLLYVSPLSDPGAWKEDSFVFP</sequence>
<gene>
    <name evidence="1" type="ORF">E2C01_058728</name>
</gene>
<dbReference type="AlphaFoldDB" id="A0A5B7GX89"/>
<accession>A0A5B7GX89</accession>
<keyword evidence="2" id="KW-1185">Reference proteome</keyword>
<evidence type="ECO:0000313" key="1">
    <source>
        <dbReference type="EMBL" id="MPC64610.1"/>
    </source>
</evidence>
<protein>
    <submittedName>
        <fullName evidence="1">Uncharacterized protein</fullName>
    </submittedName>
</protein>
<dbReference type="OrthoDB" id="7477527at2759"/>